<gene>
    <name evidence="1" type="ORF">TRFO_40766</name>
</gene>
<name>A0A1J4IZT1_9EUKA</name>
<dbReference type="Proteomes" id="UP000179807">
    <property type="component" value="Unassembled WGS sequence"/>
</dbReference>
<protein>
    <submittedName>
        <fullName evidence="1">Uncharacterized protein</fullName>
    </submittedName>
</protein>
<dbReference type="VEuPathDB" id="TrichDB:TRFO_40766"/>
<dbReference type="GeneID" id="94848101"/>
<evidence type="ECO:0000313" key="1">
    <source>
        <dbReference type="EMBL" id="OHS92910.1"/>
    </source>
</evidence>
<dbReference type="PANTHER" id="PTHR28617:SF1">
    <property type="entry name" value="CILIA- AND FLAGELLA-ASSOCIATED PROTEIN 77"/>
    <property type="match status" value="1"/>
</dbReference>
<dbReference type="PANTHER" id="PTHR28617">
    <property type="entry name" value="CILIA- AND FLAGELLA-ASSOCIATED PROTEIN 77"/>
    <property type="match status" value="1"/>
</dbReference>
<reference evidence="1" key="1">
    <citation type="submission" date="2016-10" db="EMBL/GenBank/DDBJ databases">
        <authorList>
            <person name="Benchimol M."/>
            <person name="Almeida L.G."/>
            <person name="Vasconcelos A.T."/>
            <person name="Perreira-Neves A."/>
            <person name="Rosa I.A."/>
            <person name="Tasca T."/>
            <person name="Bogo M.R."/>
            <person name="de Souza W."/>
        </authorList>
    </citation>
    <scope>NUCLEOTIDE SEQUENCE [LARGE SCALE GENOMIC DNA]</scope>
    <source>
        <strain evidence="1">K</strain>
    </source>
</reference>
<dbReference type="AlphaFoldDB" id="A0A1J4IZT1"/>
<dbReference type="OrthoDB" id="532484at2759"/>
<accession>A0A1J4IZT1</accession>
<comment type="caution">
    <text evidence="1">The sequence shown here is derived from an EMBL/GenBank/DDBJ whole genome shotgun (WGS) entry which is preliminary data.</text>
</comment>
<keyword evidence="2" id="KW-1185">Reference proteome</keyword>
<dbReference type="RefSeq" id="XP_068346047.1">
    <property type="nucleotide sequence ID" value="XM_068513397.1"/>
</dbReference>
<dbReference type="InterPro" id="IPR029147">
    <property type="entry name" value="CFAP77"/>
</dbReference>
<proteinExistence type="predicted"/>
<sequence>MTTSVQKSQMIKQRPFCDQRASMKTNVLLRRNKVGVHPPPTYELPPVDYAYGEMKHDNHSVKEIFEGFTVKPPPLSARARARRHITQKRDFVETNKAALKAGCVSAREYDQFRSERFIAVKPQENVNLADDEFLAWKTKNMVHGVQYHIENEMKKCLEYQYGRDAVEKARRRQEIRQQRMSSPQVQRAEIYKRRLTTTRASRGHSVKPELPPSYADTFKMKRFLAIDHYAIDDKW</sequence>
<dbReference type="Pfam" id="PF14825">
    <property type="entry name" value="CFAP77"/>
    <property type="match status" value="1"/>
</dbReference>
<dbReference type="EMBL" id="MLAK01001454">
    <property type="protein sequence ID" value="OHS92910.1"/>
    <property type="molecule type" value="Genomic_DNA"/>
</dbReference>
<organism evidence="1 2">
    <name type="scientific">Tritrichomonas foetus</name>
    <dbReference type="NCBI Taxonomy" id="1144522"/>
    <lineage>
        <taxon>Eukaryota</taxon>
        <taxon>Metamonada</taxon>
        <taxon>Parabasalia</taxon>
        <taxon>Tritrichomonadida</taxon>
        <taxon>Tritrichomonadidae</taxon>
        <taxon>Tritrichomonas</taxon>
    </lineage>
</organism>
<evidence type="ECO:0000313" key="2">
    <source>
        <dbReference type="Proteomes" id="UP000179807"/>
    </source>
</evidence>